<dbReference type="Gene3D" id="3.10.620.30">
    <property type="match status" value="1"/>
</dbReference>
<organism evidence="2 3">
    <name type="scientific">Kitasatospora gansuensis</name>
    <dbReference type="NCBI Taxonomy" id="258050"/>
    <lineage>
        <taxon>Bacteria</taxon>
        <taxon>Bacillati</taxon>
        <taxon>Actinomycetota</taxon>
        <taxon>Actinomycetes</taxon>
        <taxon>Kitasatosporales</taxon>
        <taxon>Streptomycetaceae</taxon>
        <taxon>Kitasatospora</taxon>
    </lineage>
</organism>
<gene>
    <name evidence="2" type="ORF">F4556_001547</name>
</gene>
<dbReference type="EMBL" id="JACHJR010000001">
    <property type="protein sequence ID" value="MBB4946012.1"/>
    <property type="molecule type" value="Genomic_DNA"/>
</dbReference>
<dbReference type="InterPro" id="IPR013589">
    <property type="entry name" value="Bac_transglu_N"/>
</dbReference>
<protein>
    <submittedName>
        <fullName evidence="2">Transglutaminase-like putative cysteine protease</fullName>
    </submittedName>
</protein>
<feature type="domain" description="Transglutaminase-like" evidence="1">
    <location>
        <begin position="168"/>
        <end position="235"/>
    </location>
</feature>
<dbReference type="Pfam" id="PF08379">
    <property type="entry name" value="Bact_transglu_N"/>
    <property type="match status" value="1"/>
</dbReference>
<dbReference type="SUPFAM" id="SSF54001">
    <property type="entry name" value="Cysteine proteinases"/>
    <property type="match status" value="1"/>
</dbReference>
<dbReference type="Proteomes" id="UP000573327">
    <property type="component" value="Unassembled WGS sequence"/>
</dbReference>
<sequence length="280" mass="30018">MAGRLRIRHETRVGYPSPAGSSYNEVRMSPLTLPTQTVLDARVAVAPATSLWTYWDYWGTQVTVFDLAESHTSLSLTATSLVETAPPTPLPTPLGRTEIAARAADSRLTEYLAATSRTAVSPDLAARARAVAAGLDAHQAAAALTDLVRERVAYTQGTTGVHSGAQDAWDQQAGVCQDFAHLTAALLRAAGLPARYVSGYLHPSPDAELERPVAGESHAWVEYWAGEWVGHDPTNGTHPGESHVIVARGREYGDVPPHKGVYRGAPGELPQVRVEFTRLA</sequence>
<accession>A0A7W7S9L6</accession>
<dbReference type="GO" id="GO:0006508">
    <property type="term" value="P:proteolysis"/>
    <property type="evidence" value="ECO:0007669"/>
    <property type="project" value="UniProtKB-KW"/>
</dbReference>
<reference evidence="2 3" key="1">
    <citation type="submission" date="2020-08" db="EMBL/GenBank/DDBJ databases">
        <title>Sequencing the genomes of 1000 actinobacteria strains.</title>
        <authorList>
            <person name="Klenk H.-P."/>
        </authorList>
    </citation>
    <scope>NUCLEOTIDE SEQUENCE [LARGE SCALE GENOMIC DNA]</scope>
    <source>
        <strain evidence="2 3">DSM 44786</strain>
    </source>
</reference>
<dbReference type="GO" id="GO:0008233">
    <property type="term" value="F:peptidase activity"/>
    <property type="evidence" value="ECO:0007669"/>
    <property type="project" value="UniProtKB-KW"/>
</dbReference>
<dbReference type="RefSeq" id="WP_184912781.1">
    <property type="nucleotide sequence ID" value="NZ_JACHJR010000001.1"/>
</dbReference>
<dbReference type="PANTHER" id="PTHR33490:SF6">
    <property type="entry name" value="SLL1049 PROTEIN"/>
    <property type="match status" value="1"/>
</dbReference>
<evidence type="ECO:0000313" key="2">
    <source>
        <dbReference type="EMBL" id="MBB4946012.1"/>
    </source>
</evidence>
<keyword evidence="3" id="KW-1185">Reference proteome</keyword>
<dbReference type="PANTHER" id="PTHR33490">
    <property type="entry name" value="BLR5614 PROTEIN-RELATED"/>
    <property type="match status" value="1"/>
</dbReference>
<dbReference type="InterPro" id="IPR038765">
    <property type="entry name" value="Papain-like_cys_pep_sf"/>
</dbReference>
<dbReference type="InterPro" id="IPR002931">
    <property type="entry name" value="Transglutaminase-like"/>
</dbReference>
<dbReference type="SMART" id="SM00460">
    <property type="entry name" value="TGc"/>
    <property type="match status" value="1"/>
</dbReference>
<proteinExistence type="predicted"/>
<dbReference type="AlphaFoldDB" id="A0A7W7S9L6"/>
<evidence type="ECO:0000259" key="1">
    <source>
        <dbReference type="SMART" id="SM00460"/>
    </source>
</evidence>
<comment type="caution">
    <text evidence="2">The sequence shown here is derived from an EMBL/GenBank/DDBJ whole genome shotgun (WGS) entry which is preliminary data.</text>
</comment>
<keyword evidence="2" id="KW-0645">Protease</keyword>
<name>A0A7W7S9L6_9ACTN</name>
<dbReference type="Pfam" id="PF01841">
    <property type="entry name" value="Transglut_core"/>
    <property type="match status" value="1"/>
</dbReference>
<evidence type="ECO:0000313" key="3">
    <source>
        <dbReference type="Proteomes" id="UP000573327"/>
    </source>
</evidence>
<keyword evidence="2" id="KW-0378">Hydrolase</keyword>